<organism evidence="2 3">
    <name type="scientific">Polymorphospora rubra</name>
    <dbReference type="NCBI Taxonomy" id="338584"/>
    <lineage>
        <taxon>Bacteria</taxon>
        <taxon>Bacillati</taxon>
        <taxon>Actinomycetota</taxon>
        <taxon>Actinomycetes</taxon>
        <taxon>Micromonosporales</taxon>
        <taxon>Micromonosporaceae</taxon>
        <taxon>Polymorphospora</taxon>
    </lineage>
</organism>
<dbReference type="Proteomes" id="UP000680866">
    <property type="component" value="Chromosome"/>
</dbReference>
<feature type="region of interest" description="Disordered" evidence="1">
    <location>
        <begin position="1"/>
        <end position="23"/>
    </location>
</feature>
<keyword evidence="3" id="KW-1185">Reference proteome</keyword>
<accession>A0A810MX39</accession>
<protein>
    <submittedName>
        <fullName evidence="2">Uncharacterized protein</fullName>
    </submittedName>
</protein>
<dbReference type="RefSeq" id="WP_212824387.1">
    <property type="nucleotide sequence ID" value="NZ_AP023359.1"/>
</dbReference>
<sequence length="63" mass="6807">MNPAEMRASERLAAALGRPAPEPLTPEELAEFEAQQDRVDAALLEAYGNPNRTDGTPVVLFVV</sequence>
<dbReference type="EMBL" id="AP023359">
    <property type="protein sequence ID" value="BCJ65120.1"/>
    <property type="molecule type" value="Genomic_DNA"/>
</dbReference>
<name>A0A810MX39_9ACTN</name>
<reference evidence="2" key="1">
    <citation type="submission" date="2020-08" db="EMBL/GenBank/DDBJ databases">
        <title>Whole genome shotgun sequence of Polymorphospora rubra NBRC 101157.</title>
        <authorList>
            <person name="Komaki H."/>
            <person name="Tamura T."/>
        </authorList>
    </citation>
    <scope>NUCLEOTIDE SEQUENCE</scope>
    <source>
        <strain evidence="2">NBRC 101157</strain>
    </source>
</reference>
<dbReference type="KEGG" id="pry:Prubr_21410"/>
<gene>
    <name evidence="2" type="ORF">Prubr_21410</name>
</gene>
<dbReference type="AlphaFoldDB" id="A0A810MX39"/>
<evidence type="ECO:0000313" key="2">
    <source>
        <dbReference type="EMBL" id="BCJ65120.1"/>
    </source>
</evidence>
<evidence type="ECO:0000313" key="3">
    <source>
        <dbReference type="Proteomes" id="UP000680866"/>
    </source>
</evidence>
<evidence type="ECO:0000256" key="1">
    <source>
        <dbReference type="SAM" id="MobiDB-lite"/>
    </source>
</evidence>
<proteinExistence type="predicted"/>